<protein>
    <submittedName>
        <fullName evidence="1">Uncharacterized protein</fullName>
    </submittedName>
</protein>
<gene>
    <name evidence="1" type="ORF">C0V70_04520</name>
</gene>
<dbReference type="OrthoDB" id="5291830at2"/>
<dbReference type="EMBL" id="CP025704">
    <property type="protein sequence ID" value="AUN97386.1"/>
    <property type="molecule type" value="Genomic_DNA"/>
</dbReference>
<proteinExistence type="predicted"/>
<name>A0A2K9NPD9_BACTC</name>
<evidence type="ECO:0000313" key="2">
    <source>
        <dbReference type="Proteomes" id="UP000235584"/>
    </source>
</evidence>
<accession>A0A2K9NPD9</accession>
<dbReference type="AlphaFoldDB" id="A0A2K9NPD9"/>
<dbReference type="SUPFAM" id="SSF53335">
    <property type="entry name" value="S-adenosyl-L-methionine-dependent methyltransferases"/>
    <property type="match status" value="1"/>
</dbReference>
<keyword evidence="2" id="KW-1185">Reference proteome</keyword>
<dbReference type="Proteomes" id="UP000235584">
    <property type="component" value="Chromosome"/>
</dbReference>
<dbReference type="KEGG" id="bsto:C0V70_04520"/>
<organism evidence="1 2">
    <name type="scientific">Bacteriovorax stolpii</name>
    <name type="common">Bdellovibrio stolpii</name>
    <dbReference type="NCBI Taxonomy" id="960"/>
    <lineage>
        <taxon>Bacteria</taxon>
        <taxon>Pseudomonadati</taxon>
        <taxon>Bdellovibrionota</taxon>
        <taxon>Bacteriovoracia</taxon>
        <taxon>Bacteriovoracales</taxon>
        <taxon>Bacteriovoracaceae</taxon>
        <taxon>Bacteriovorax</taxon>
    </lineage>
</organism>
<reference evidence="1 2" key="1">
    <citation type="submission" date="2018-01" db="EMBL/GenBank/DDBJ databases">
        <title>Complete genome sequence of Bacteriovorax stolpii DSM12778.</title>
        <authorList>
            <person name="Tang B."/>
            <person name="Chang J."/>
        </authorList>
    </citation>
    <scope>NUCLEOTIDE SEQUENCE [LARGE SCALE GENOMIC DNA]</scope>
    <source>
        <strain evidence="1 2">DSM 12778</strain>
    </source>
</reference>
<evidence type="ECO:0000313" key="1">
    <source>
        <dbReference type="EMBL" id="AUN97386.1"/>
    </source>
</evidence>
<dbReference type="Gene3D" id="3.40.50.150">
    <property type="entry name" value="Vaccinia Virus protein VP39"/>
    <property type="match status" value="1"/>
</dbReference>
<sequence length="239" mass="27483">MDFDLPLISRHKASQKNLSDIFSPLNHFVDHSITKRHISSQIDLELGFNIKQTEEILQSKAKKLLPESQFDQWGPVLHGGAQTWIGLDFQILQTSYHDLKAMFEIIKPKAGERVIDLGAGYGRIGVFLHHFYPRSEFLGIEIVKERVDEGNRLLRTLGCHDKKLAAIDLDKMGELPEGDIFFIYDFGSVTHIKKVLEMLKHTPRRLLVVKGQIARQIMLKDEEYGEGLKVKKLEDVYIY</sequence>
<dbReference type="RefSeq" id="WP_102242681.1">
    <property type="nucleotide sequence ID" value="NZ_CP025704.1"/>
</dbReference>
<dbReference type="InterPro" id="IPR029063">
    <property type="entry name" value="SAM-dependent_MTases_sf"/>
</dbReference>